<keyword evidence="1" id="KW-0472">Membrane</keyword>
<comment type="caution">
    <text evidence="2">The sequence shown here is derived from an EMBL/GenBank/DDBJ whole genome shotgun (WGS) entry which is preliminary data.</text>
</comment>
<reference evidence="2 3" key="1">
    <citation type="journal article" date="2015" name="Nature">
        <title>rRNA introns, odd ribosomes, and small enigmatic genomes across a large radiation of phyla.</title>
        <authorList>
            <person name="Brown C.T."/>
            <person name="Hug L.A."/>
            <person name="Thomas B.C."/>
            <person name="Sharon I."/>
            <person name="Castelle C.J."/>
            <person name="Singh A."/>
            <person name="Wilkins M.J."/>
            <person name="Williams K.H."/>
            <person name="Banfield J.F."/>
        </authorList>
    </citation>
    <scope>NUCLEOTIDE SEQUENCE [LARGE SCALE GENOMIC DNA]</scope>
</reference>
<dbReference type="EMBL" id="LBOZ01000001">
    <property type="protein sequence ID" value="KKP48304.1"/>
    <property type="molecule type" value="Genomic_DNA"/>
</dbReference>
<keyword evidence="1" id="KW-1133">Transmembrane helix</keyword>
<keyword evidence="1" id="KW-0812">Transmembrane</keyword>
<sequence length="190" mass="21417">MTKFTVISILALIFVLPILMLLPIKMVPSGDQPGYGDMGRVSIYGTRTFTQEFISKNNNLMAVGTTIKNPNLKNKKNINFSLYDEKNNLIREVMLNGFNVGDGDFVKIVFDPLSDSKNKKFKFIISSPTAGEEEIIELFLITPTDSVLNYNYGEETKEGGIPMVTFHKSEGVLTNVKTIYSNIFSKWRIK</sequence>
<dbReference type="AlphaFoldDB" id="A0A0F9ZVQ2"/>
<evidence type="ECO:0000313" key="3">
    <source>
        <dbReference type="Proteomes" id="UP000033995"/>
    </source>
</evidence>
<evidence type="ECO:0000256" key="1">
    <source>
        <dbReference type="SAM" id="Phobius"/>
    </source>
</evidence>
<protein>
    <submittedName>
        <fullName evidence="2">Uncharacterized protein</fullName>
    </submittedName>
</protein>
<organism evidence="2 3">
    <name type="scientific">Candidatus Woesebacteria bacterium GW2011_GWA2_33_28</name>
    <dbReference type="NCBI Taxonomy" id="1618561"/>
    <lineage>
        <taxon>Bacteria</taxon>
        <taxon>Candidatus Woeseibacteriota</taxon>
    </lineage>
</organism>
<accession>A0A0F9ZVQ2</accession>
<gene>
    <name evidence="2" type="ORF">UR38_C0001G0100</name>
</gene>
<name>A0A0F9ZVQ2_9BACT</name>
<evidence type="ECO:0000313" key="2">
    <source>
        <dbReference type="EMBL" id="KKP48304.1"/>
    </source>
</evidence>
<proteinExistence type="predicted"/>
<feature type="transmembrane region" description="Helical" evidence="1">
    <location>
        <begin position="6"/>
        <end position="24"/>
    </location>
</feature>
<dbReference type="Proteomes" id="UP000033995">
    <property type="component" value="Unassembled WGS sequence"/>
</dbReference>